<keyword evidence="2" id="KW-1185">Reference proteome</keyword>
<dbReference type="Proteomes" id="UP000186817">
    <property type="component" value="Unassembled WGS sequence"/>
</dbReference>
<gene>
    <name evidence="1" type="ORF">AK812_SmicGene6729</name>
</gene>
<evidence type="ECO:0000313" key="2">
    <source>
        <dbReference type="Proteomes" id="UP000186817"/>
    </source>
</evidence>
<organism evidence="1 2">
    <name type="scientific">Symbiodinium microadriaticum</name>
    <name type="common">Dinoflagellate</name>
    <name type="synonym">Zooxanthella microadriatica</name>
    <dbReference type="NCBI Taxonomy" id="2951"/>
    <lineage>
        <taxon>Eukaryota</taxon>
        <taxon>Sar</taxon>
        <taxon>Alveolata</taxon>
        <taxon>Dinophyceae</taxon>
        <taxon>Suessiales</taxon>
        <taxon>Symbiodiniaceae</taxon>
        <taxon>Symbiodinium</taxon>
    </lineage>
</organism>
<dbReference type="EMBL" id="LSRX01000093">
    <property type="protein sequence ID" value="OLQ09639.1"/>
    <property type="molecule type" value="Genomic_DNA"/>
</dbReference>
<accession>A0A1Q9EQC7</accession>
<comment type="caution">
    <text evidence="1">The sequence shown here is derived from an EMBL/GenBank/DDBJ whole genome shotgun (WGS) entry which is preliminary data.</text>
</comment>
<name>A0A1Q9EQC7_SYMMI</name>
<protein>
    <submittedName>
        <fullName evidence="1">Uncharacterized protein</fullName>
    </submittedName>
</protein>
<proteinExistence type="predicted"/>
<evidence type="ECO:0000313" key="1">
    <source>
        <dbReference type="EMBL" id="OLQ09639.1"/>
    </source>
</evidence>
<reference evidence="1 2" key="1">
    <citation type="submission" date="2016-02" db="EMBL/GenBank/DDBJ databases">
        <title>Genome analysis of coral dinoflagellate symbionts highlights evolutionary adaptations to a symbiotic lifestyle.</title>
        <authorList>
            <person name="Aranda M."/>
            <person name="Li Y."/>
            <person name="Liew Y.J."/>
            <person name="Baumgarten S."/>
            <person name="Simakov O."/>
            <person name="Wilson M."/>
            <person name="Piel J."/>
            <person name="Ashoor H."/>
            <person name="Bougouffa S."/>
            <person name="Bajic V.B."/>
            <person name="Ryu T."/>
            <person name="Ravasi T."/>
            <person name="Bayer T."/>
            <person name="Micklem G."/>
            <person name="Kim H."/>
            <person name="Bhak J."/>
            <person name="Lajeunesse T.C."/>
            <person name="Voolstra C.R."/>
        </authorList>
    </citation>
    <scope>NUCLEOTIDE SEQUENCE [LARGE SCALE GENOMIC DNA]</scope>
    <source>
        <strain evidence="1 2">CCMP2467</strain>
    </source>
</reference>
<dbReference type="AlphaFoldDB" id="A0A1Q9EQC7"/>
<sequence length="84" mass="9107">MATRSERVLPASDQVAGHIFGSTEALEVAKIQEIAAEAGAILYTEIADETSFSFPSTIVLFSAAPAQFVMWILQILGQVLEFYV</sequence>